<reference evidence="3 4" key="1">
    <citation type="journal article" date="2017" name="Antonie Van Leeuwenhoek">
        <title>Rhizobium rhizosphaerae sp. nov., a novel species isolated from rice rhizosphere.</title>
        <authorList>
            <person name="Zhao J.J."/>
            <person name="Zhang J."/>
            <person name="Zhang R.J."/>
            <person name="Zhang C.W."/>
            <person name="Yin H.Q."/>
            <person name="Zhang X.X."/>
        </authorList>
    </citation>
    <scope>NUCLEOTIDE SEQUENCE [LARGE SCALE GENOMIC DNA]</scope>
    <source>
        <strain evidence="3 4">RD15</strain>
    </source>
</reference>
<dbReference type="PRINTS" id="PR00081">
    <property type="entry name" value="GDHRDH"/>
</dbReference>
<organism evidence="3 4">
    <name type="scientific">Xaviernesmea rhizosphaerae</name>
    <dbReference type="NCBI Taxonomy" id="1672749"/>
    <lineage>
        <taxon>Bacteria</taxon>
        <taxon>Pseudomonadati</taxon>
        <taxon>Pseudomonadota</taxon>
        <taxon>Alphaproteobacteria</taxon>
        <taxon>Hyphomicrobiales</taxon>
        <taxon>Rhizobiaceae</taxon>
        <taxon>Rhizobium/Agrobacterium group</taxon>
        <taxon>Xaviernesmea</taxon>
    </lineage>
</organism>
<gene>
    <name evidence="3" type="ORF">BTR14_05060</name>
</gene>
<accession>A0ABX3PG70</accession>
<protein>
    <submittedName>
        <fullName evidence="3">Cyclopentanol dehydrogenase</fullName>
    </submittedName>
</protein>
<dbReference type="PANTHER" id="PTHR24321:SF8">
    <property type="entry name" value="ESTRADIOL 17-BETA-DEHYDROGENASE 8-RELATED"/>
    <property type="match status" value="1"/>
</dbReference>
<dbReference type="PROSITE" id="PS00061">
    <property type="entry name" value="ADH_SHORT"/>
    <property type="match status" value="1"/>
</dbReference>
<dbReference type="PRINTS" id="PR00080">
    <property type="entry name" value="SDRFAMILY"/>
</dbReference>
<keyword evidence="2" id="KW-0560">Oxidoreductase</keyword>
<evidence type="ECO:0000256" key="1">
    <source>
        <dbReference type="ARBA" id="ARBA00006484"/>
    </source>
</evidence>
<keyword evidence="4" id="KW-1185">Reference proteome</keyword>
<dbReference type="Pfam" id="PF13561">
    <property type="entry name" value="adh_short_C2"/>
    <property type="match status" value="1"/>
</dbReference>
<dbReference type="InterPro" id="IPR002347">
    <property type="entry name" value="SDR_fam"/>
</dbReference>
<comment type="similarity">
    <text evidence="1">Belongs to the short-chain dehydrogenases/reductases (SDR) family.</text>
</comment>
<dbReference type="Gene3D" id="3.40.50.720">
    <property type="entry name" value="NAD(P)-binding Rossmann-like Domain"/>
    <property type="match status" value="1"/>
</dbReference>
<dbReference type="Proteomes" id="UP000192652">
    <property type="component" value="Unassembled WGS sequence"/>
</dbReference>
<evidence type="ECO:0000313" key="4">
    <source>
        <dbReference type="Proteomes" id="UP000192652"/>
    </source>
</evidence>
<dbReference type="InterPro" id="IPR020904">
    <property type="entry name" value="Sc_DH/Rdtase_CS"/>
</dbReference>
<name>A0ABX3PG70_9HYPH</name>
<dbReference type="SUPFAM" id="SSF51735">
    <property type="entry name" value="NAD(P)-binding Rossmann-fold domains"/>
    <property type="match status" value="1"/>
</dbReference>
<sequence>MTQGSGTQDSLTQDSLPKGSLHGRLALVTGGARGQGEAESRLFAAQGAAVLIADVLAEEGRALAAEMTAAGHEVRFLTLDVTDPESWAGAVAEAKAWKGRLDILVNNAGIINRTLIGDTALDAWEKVLRVNLTGAFLGIQSVSALMAEGGGGSIVNISSNSAFSGHYDPAYTASKWGLRGLTRSAAMELAGSKIRVNAVCPGLVVTGLNAASPHLKPMIDMTPMKRSAKPEEIAELVLFLASDASSFITGEDFVIDGGFTAGAAYRRVASETGIIRD</sequence>
<evidence type="ECO:0000313" key="3">
    <source>
        <dbReference type="EMBL" id="OQP87534.1"/>
    </source>
</evidence>
<dbReference type="PANTHER" id="PTHR24321">
    <property type="entry name" value="DEHYDROGENASES, SHORT CHAIN"/>
    <property type="match status" value="1"/>
</dbReference>
<evidence type="ECO:0000256" key="2">
    <source>
        <dbReference type="ARBA" id="ARBA00023002"/>
    </source>
</evidence>
<comment type="caution">
    <text evidence="3">The sequence shown here is derived from an EMBL/GenBank/DDBJ whole genome shotgun (WGS) entry which is preliminary data.</text>
</comment>
<dbReference type="EMBL" id="MSPX01000003">
    <property type="protein sequence ID" value="OQP87534.1"/>
    <property type="molecule type" value="Genomic_DNA"/>
</dbReference>
<dbReference type="InterPro" id="IPR036291">
    <property type="entry name" value="NAD(P)-bd_dom_sf"/>
</dbReference>
<proteinExistence type="inferred from homology"/>